<gene>
    <name evidence="7" type="ORF">DSM106972_093940</name>
</gene>
<feature type="domain" description="HAMP" evidence="5">
    <location>
        <begin position="237"/>
        <end position="289"/>
    </location>
</feature>
<name>A0A3S1C2R1_9CYAN</name>
<evidence type="ECO:0000256" key="4">
    <source>
        <dbReference type="SAM" id="Phobius"/>
    </source>
</evidence>
<dbReference type="InterPro" id="IPR003660">
    <property type="entry name" value="HAMP_dom"/>
</dbReference>
<keyword evidence="4" id="KW-0472">Membrane</keyword>
<dbReference type="PROSITE" id="PS51007">
    <property type="entry name" value="CYTC"/>
    <property type="match status" value="1"/>
</dbReference>
<dbReference type="InterPro" id="IPR009056">
    <property type="entry name" value="Cyt_c-like_dom"/>
</dbReference>
<dbReference type="PROSITE" id="PS50885">
    <property type="entry name" value="HAMP"/>
    <property type="match status" value="1"/>
</dbReference>
<dbReference type="PANTHER" id="PTHR32089">
    <property type="entry name" value="METHYL-ACCEPTING CHEMOTAXIS PROTEIN MCPB"/>
    <property type="match status" value="1"/>
</dbReference>
<dbReference type="AlphaFoldDB" id="A0A3S1C2R1"/>
<keyword evidence="4" id="KW-1133">Transmembrane helix</keyword>
<dbReference type="Proteomes" id="UP000271624">
    <property type="component" value="Unassembled WGS sequence"/>
</dbReference>
<dbReference type="Pfam" id="PF11845">
    <property type="entry name" value="Tll0287-like"/>
    <property type="match status" value="1"/>
</dbReference>
<dbReference type="Pfam" id="PF00672">
    <property type="entry name" value="HAMP"/>
    <property type="match status" value="1"/>
</dbReference>
<dbReference type="CDD" id="cd06225">
    <property type="entry name" value="HAMP"/>
    <property type="match status" value="1"/>
</dbReference>
<reference evidence="7" key="2">
    <citation type="journal article" date="2019" name="Genome Biol. Evol.">
        <title>Day and night: Metabolic profiles and evolutionary relationships of six axenic non-marine cyanobacteria.</title>
        <authorList>
            <person name="Will S.E."/>
            <person name="Henke P."/>
            <person name="Boedeker C."/>
            <person name="Huang S."/>
            <person name="Brinkmann H."/>
            <person name="Rohde M."/>
            <person name="Jarek M."/>
            <person name="Friedl T."/>
            <person name="Seufert S."/>
            <person name="Schumacher M."/>
            <person name="Overmann J."/>
            <person name="Neumann-Schaal M."/>
            <person name="Petersen J."/>
        </authorList>
    </citation>
    <scope>NUCLEOTIDE SEQUENCE [LARGE SCALE GENOMIC DNA]</scope>
    <source>
        <strain evidence="7">PCC 7102</strain>
    </source>
</reference>
<accession>A0A3S1C2R1</accession>
<evidence type="ECO:0000313" key="8">
    <source>
        <dbReference type="Proteomes" id="UP000271624"/>
    </source>
</evidence>
<keyword evidence="2 3" id="KW-0408">Iron</keyword>
<sequence length="295" mass="33188">MKINTKVNLILIIVFIGGIFISGTALASVLTQKTENEVSNKAVMLMQVINSIREYTNDRVHPLLLPKVENEGRFIPESIPAFSTREIFDIFRKNNEYSNFIYKDATLNPTNLRDKADDFESNIVKEFRQNLALTEKSGFRTVSGEKLFYSAQPLKVEQESCLRCHSTPDVAPKSQLAVYGRNNGFGWKLNDIVATQIVYVPAEEIFNQASRSFLMVLSVLGAIFTVIILVINLLLKKTVLKRIKRIADVAQQVSVGDMNATFGKQDKDEIGALAEAFNRMKYSLEIALSMLNNPK</sequence>
<evidence type="ECO:0000313" key="7">
    <source>
        <dbReference type="EMBL" id="RUS94197.1"/>
    </source>
</evidence>
<dbReference type="RefSeq" id="WP_127087322.1">
    <property type="nucleotide sequence ID" value="NZ_RSCL01000050.1"/>
</dbReference>
<dbReference type="EMBL" id="RSCL01000050">
    <property type="protein sequence ID" value="RUS94197.1"/>
    <property type="molecule type" value="Genomic_DNA"/>
</dbReference>
<dbReference type="GO" id="GO:0016301">
    <property type="term" value="F:kinase activity"/>
    <property type="evidence" value="ECO:0007669"/>
    <property type="project" value="UniProtKB-KW"/>
</dbReference>
<keyword evidence="1 3" id="KW-0479">Metal-binding</keyword>
<dbReference type="GO" id="GO:0007165">
    <property type="term" value="P:signal transduction"/>
    <property type="evidence" value="ECO:0007669"/>
    <property type="project" value="InterPro"/>
</dbReference>
<dbReference type="SUPFAM" id="SSF158472">
    <property type="entry name" value="HAMP domain-like"/>
    <property type="match status" value="1"/>
</dbReference>
<keyword evidence="3" id="KW-0349">Heme</keyword>
<dbReference type="OrthoDB" id="114218at2"/>
<keyword evidence="8" id="KW-1185">Reference proteome</keyword>
<protein>
    <submittedName>
        <fullName evidence="7">Histidine kinase</fullName>
    </submittedName>
</protein>
<keyword evidence="7" id="KW-0808">Transferase</keyword>
<dbReference type="Gene3D" id="6.10.340.10">
    <property type="match status" value="1"/>
</dbReference>
<feature type="domain" description="Cytochrome c" evidence="6">
    <location>
        <begin position="139"/>
        <end position="281"/>
    </location>
</feature>
<keyword evidence="7" id="KW-0418">Kinase</keyword>
<evidence type="ECO:0000256" key="3">
    <source>
        <dbReference type="PROSITE-ProRule" id="PRU00433"/>
    </source>
</evidence>
<dbReference type="GO" id="GO:0020037">
    <property type="term" value="F:heme binding"/>
    <property type="evidence" value="ECO:0007669"/>
    <property type="project" value="InterPro"/>
</dbReference>
<dbReference type="SMART" id="SM00304">
    <property type="entry name" value="HAMP"/>
    <property type="match status" value="1"/>
</dbReference>
<evidence type="ECO:0000259" key="5">
    <source>
        <dbReference type="PROSITE" id="PS50885"/>
    </source>
</evidence>
<keyword evidence="4" id="KW-0812">Transmembrane</keyword>
<feature type="transmembrane region" description="Helical" evidence="4">
    <location>
        <begin position="213"/>
        <end position="235"/>
    </location>
</feature>
<evidence type="ECO:0000256" key="1">
    <source>
        <dbReference type="ARBA" id="ARBA00022723"/>
    </source>
</evidence>
<dbReference type="GO" id="GO:0009055">
    <property type="term" value="F:electron transfer activity"/>
    <property type="evidence" value="ECO:0007669"/>
    <property type="project" value="InterPro"/>
</dbReference>
<evidence type="ECO:0000259" key="6">
    <source>
        <dbReference type="PROSITE" id="PS51007"/>
    </source>
</evidence>
<proteinExistence type="predicted"/>
<dbReference type="GO" id="GO:0016020">
    <property type="term" value="C:membrane"/>
    <property type="evidence" value="ECO:0007669"/>
    <property type="project" value="InterPro"/>
</dbReference>
<comment type="caution">
    <text evidence="7">The sequence shown here is derived from an EMBL/GenBank/DDBJ whole genome shotgun (WGS) entry which is preliminary data.</text>
</comment>
<reference evidence="7" key="1">
    <citation type="submission" date="2018-12" db="EMBL/GenBank/DDBJ databases">
        <authorList>
            <person name="Will S."/>
            <person name="Neumann-Schaal M."/>
            <person name="Henke P."/>
        </authorList>
    </citation>
    <scope>NUCLEOTIDE SEQUENCE</scope>
    <source>
        <strain evidence="7">PCC 7102</strain>
    </source>
</reference>
<evidence type="ECO:0000256" key="2">
    <source>
        <dbReference type="ARBA" id="ARBA00023004"/>
    </source>
</evidence>
<dbReference type="GO" id="GO:0046872">
    <property type="term" value="F:metal ion binding"/>
    <property type="evidence" value="ECO:0007669"/>
    <property type="project" value="UniProtKB-KW"/>
</dbReference>
<dbReference type="InterPro" id="IPR021796">
    <property type="entry name" value="Tll0287-like_dom"/>
</dbReference>
<dbReference type="PANTHER" id="PTHR32089:SF112">
    <property type="entry name" value="LYSOZYME-LIKE PROTEIN-RELATED"/>
    <property type="match status" value="1"/>
</dbReference>
<organism evidence="7 8">
    <name type="scientific">Dulcicalothrix desertica PCC 7102</name>
    <dbReference type="NCBI Taxonomy" id="232991"/>
    <lineage>
        <taxon>Bacteria</taxon>
        <taxon>Bacillati</taxon>
        <taxon>Cyanobacteriota</taxon>
        <taxon>Cyanophyceae</taxon>
        <taxon>Nostocales</taxon>
        <taxon>Calotrichaceae</taxon>
        <taxon>Dulcicalothrix</taxon>
    </lineage>
</organism>